<organism evidence="1 2">
    <name type="scientific">Ustilaginoidea virens</name>
    <name type="common">Rice false smut fungus</name>
    <name type="synonym">Villosiclava virens</name>
    <dbReference type="NCBI Taxonomy" id="1159556"/>
    <lineage>
        <taxon>Eukaryota</taxon>
        <taxon>Fungi</taxon>
        <taxon>Dikarya</taxon>
        <taxon>Ascomycota</taxon>
        <taxon>Pezizomycotina</taxon>
        <taxon>Sordariomycetes</taxon>
        <taxon>Hypocreomycetidae</taxon>
        <taxon>Hypocreales</taxon>
        <taxon>Clavicipitaceae</taxon>
        <taxon>Ustilaginoidea</taxon>
    </lineage>
</organism>
<dbReference type="RefSeq" id="XP_042995167.1">
    <property type="nucleotide sequence ID" value="XM_043139233.1"/>
</dbReference>
<dbReference type="GeneID" id="66062513"/>
<gene>
    <name evidence="1" type="ORF">UV8b_01735</name>
</gene>
<protein>
    <submittedName>
        <fullName evidence="1">Uncharacterized protein</fullName>
    </submittedName>
</protein>
<name>A0A8E5HL51_USTVR</name>
<evidence type="ECO:0000313" key="1">
    <source>
        <dbReference type="EMBL" id="QUC17494.1"/>
    </source>
</evidence>
<dbReference type="AlphaFoldDB" id="A0A8E5HL51"/>
<sequence>MLDYHVSSNDVDTCRDDIIRHIIKLIHVRVEQVDEDEDVKRSKENIERRMLEVLGRDKVDELTREKKYLSLEDIDC</sequence>
<dbReference type="EMBL" id="CP072753">
    <property type="protein sequence ID" value="QUC17494.1"/>
    <property type="molecule type" value="Genomic_DNA"/>
</dbReference>
<reference evidence="1" key="1">
    <citation type="submission" date="2020-03" db="EMBL/GenBank/DDBJ databases">
        <title>A mixture of massive structural variations and highly conserved coding sequences in Ustilaginoidea virens genome.</title>
        <authorList>
            <person name="Zhang K."/>
            <person name="Zhao Z."/>
            <person name="Zhang Z."/>
            <person name="Li Y."/>
            <person name="Hsiang T."/>
            <person name="Sun W."/>
        </authorList>
    </citation>
    <scope>NUCLEOTIDE SEQUENCE</scope>
    <source>
        <strain evidence="1">UV-8b</strain>
    </source>
</reference>
<evidence type="ECO:0000313" key="2">
    <source>
        <dbReference type="Proteomes" id="UP000027002"/>
    </source>
</evidence>
<proteinExistence type="predicted"/>
<accession>A0A8E5HL51</accession>
<dbReference type="Proteomes" id="UP000027002">
    <property type="component" value="Chromosome 1"/>
</dbReference>
<dbReference type="KEGG" id="uvi:66062513"/>
<keyword evidence="2" id="KW-1185">Reference proteome</keyword>
<dbReference type="OrthoDB" id="3789331at2759"/>